<feature type="transmembrane region" description="Helical" evidence="1">
    <location>
        <begin position="43"/>
        <end position="60"/>
    </location>
</feature>
<evidence type="ECO:0000259" key="2">
    <source>
        <dbReference type="Pfam" id="PF22570"/>
    </source>
</evidence>
<feature type="transmembrane region" description="Helical" evidence="1">
    <location>
        <begin position="67"/>
        <end position="85"/>
    </location>
</feature>
<comment type="caution">
    <text evidence="3">The sequence shown here is derived from an EMBL/GenBank/DDBJ whole genome shotgun (WGS) entry which is preliminary data.</text>
</comment>
<keyword evidence="1" id="KW-1133">Transmembrane helix</keyword>
<protein>
    <recommendedName>
        <fullName evidence="2">LiaF transmembrane domain-containing protein</fullName>
    </recommendedName>
</protein>
<keyword evidence="1" id="KW-0812">Transmembrane</keyword>
<evidence type="ECO:0000313" key="4">
    <source>
        <dbReference type="Proteomes" id="UP001500742"/>
    </source>
</evidence>
<dbReference type="RefSeq" id="WP_259089099.1">
    <property type="nucleotide sequence ID" value="NZ_BAAAZC010000009.1"/>
</dbReference>
<dbReference type="Proteomes" id="UP001500742">
    <property type="component" value="Unassembled WGS sequence"/>
</dbReference>
<accession>A0ABP7PL53</accession>
<organism evidence="3 4">
    <name type="scientific">Mucilaginibacter dorajii</name>
    <dbReference type="NCBI Taxonomy" id="692994"/>
    <lineage>
        <taxon>Bacteria</taxon>
        <taxon>Pseudomonadati</taxon>
        <taxon>Bacteroidota</taxon>
        <taxon>Sphingobacteriia</taxon>
        <taxon>Sphingobacteriales</taxon>
        <taxon>Sphingobacteriaceae</taxon>
        <taxon>Mucilaginibacter</taxon>
    </lineage>
</organism>
<evidence type="ECO:0000313" key="3">
    <source>
        <dbReference type="EMBL" id="GAA3967531.1"/>
    </source>
</evidence>
<dbReference type="Pfam" id="PF22570">
    <property type="entry name" value="LiaF-TM"/>
    <property type="match status" value="1"/>
</dbReference>
<feature type="domain" description="LiaF transmembrane" evidence="2">
    <location>
        <begin position="19"/>
        <end position="112"/>
    </location>
</feature>
<dbReference type="EMBL" id="BAAAZC010000009">
    <property type="protein sequence ID" value="GAA3967531.1"/>
    <property type="molecule type" value="Genomic_DNA"/>
</dbReference>
<feature type="transmembrane region" description="Helical" evidence="1">
    <location>
        <begin position="91"/>
        <end position="106"/>
    </location>
</feature>
<sequence>MNNDINTPVETPNNGKVAAGVILLVIGAILLVDQFQLFFIPDWLFSWPMWMIAWGAYMGAKYNFRKPSWMIIMLIGVACLIDNNFDGADRIVWPIVIMGFGTWLVLKPKKQKEAYYFDNKKETFHFDKAAEPKM</sequence>
<name>A0ABP7PL53_9SPHI</name>
<proteinExistence type="predicted"/>
<feature type="transmembrane region" description="Helical" evidence="1">
    <location>
        <begin position="17"/>
        <end position="37"/>
    </location>
</feature>
<keyword evidence="1" id="KW-0472">Membrane</keyword>
<reference evidence="4" key="1">
    <citation type="journal article" date="2019" name="Int. J. Syst. Evol. Microbiol.">
        <title>The Global Catalogue of Microorganisms (GCM) 10K type strain sequencing project: providing services to taxonomists for standard genome sequencing and annotation.</title>
        <authorList>
            <consortium name="The Broad Institute Genomics Platform"/>
            <consortium name="The Broad Institute Genome Sequencing Center for Infectious Disease"/>
            <person name="Wu L."/>
            <person name="Ma J."/>
        </authorList>
    </citation>
    <scope>NUCLEOTIDE SEQUENCE [LARGE SCALE GENOMIC DNA]</scope>
    <source>
        <strain evidence="4">JCM 16601</strain>
    </source>
</reference>
<keyword evidence="4" id="KW-1185">Reference proteome</keyword>
<evidence type="ECO:0000256" key="1">
    <source>
        <dbReference type="SAM" id="Phobius"/>
    </source>
</evidence>
<dbReference type="InterPro" id="IPR054331">
    <property type="entry name" value="LiaF_TM"/>
</dbReference>
<gene>
    <name evidence="3" type="ORF">GCM10022210_15350</name>
</gene>